<feature type="domain" description="TIR" evidence="2">
    <location>
        <begin position="562"/>
        <end position="675"/>
    </location>
</feature>
<dbReference type="PANTHER" id="PTHR46270:SF2">
    <property type="entry name" value="TIR DOMAIN-CONTAINING PROTEIN"/>
    <property type="match status" value="1"/>
</dbReference>
<dbReference type="InterPro" id="IPR000225">
    <property type="entry name" value="Armadillo"/>
</dbReference>
<dbReference type="OrthoDB" id="9978456at2759"/>
<accession>F2TVU0</accession>
<proteinExistence type="predicted"/>
<protein>
    <recommendedName>
        <fullName evidence="2">TIR domain-containing protein</fullName>
    </recommendedName>
</protein>
<dbReference type="KEGG" id="sre:PTSG_00208"/>
<keyword evidence="4" id="KW-1185">Reference proteome</keyword>
<dbReference type="Pfam" id="PF13676">
    <property type="entry name" value="TIR_2"/>
    <property type="match status" value="1"/>
</dbReference>
<reference evidence="3" key="1">
    <citation type="submission" date="2009-08" db="EMBL/GenBank/DDBJ databases">
        <title>Annotation of Salpingoeca rosetta.</title>
        <authorList>
            <consortium name="The Broad Institute Genome Sequencing Platform"/>
            <person name="Russ C."/>
            <person name="Cuomo C."/>
            <person name="Burger G."/>
            <person name="Gray M.W."/>
            <person name="Holland P.W.H."/>
            <person name="King N."/>
            <person name="Lang F.B.F."/>
            <person name="Roger A.J."/>
            <person name="Ruiz-Trillo I."/>
            <person name="Young S.K."/>
            <person name="Zeng Q."/>
            <person name="Gargeya S."/>
            <person name="Alvarado L."/>
            <person name="Berlin A."/>
            <person name="Chapman S.B."/>
            <person name="Chen Z."/>
            <person name="Freedman E."/>
            <person name="Gellesch M."/>
            <person name="Goldberg J."/>
            <person name="Griggs A."/>
            <person name="Gujja S."/>
            <person name="Heilman E."/>
            <person name="Heiman D."/>
            <person name="Howarth C."/>
            <person name="Mehta T."/>
            <person name="Neiman D."/>
            <person name="Pearson M."/>
            <person name="Roberts A."/>
            <person name="Saif S."/>
            <person name="Shea T."/>
            <person name="Shenoy N."/>
            <person name="Sisk P."/>
            <person name="Stolte C."/>
            <person name="Sykes S."/>
            <person name="White J."/>
            <person name="Yandava C."/>
            <person name="Haas B."/>
            <person name="Nusbaum C."/>
            <person name="Birren B."/>
        </authorList>
    </citation>
    <scope>NUCLEOTIDE SEQUENCE [LARGE SCALE GENOMIC DNA]</scope>
    <source>
        <strain evidence="3">ATCC 50818</strain>
    </source>
</reference>
<dbReference type="InParanoid" id="F2TVU0"/>
<dbReference type="eggNOG" id="ENOG502QWGM">
    <property type="taxonomic scope" value="Eukaryota"/>
</dbReference>
<name>F2TVU0_SALR5</name>
<dbReference type="STRING" id="946362.F2TVU0"/>
<evidence type="ECO:0000259" key="2">
    <source>
        <dbReference type="Pfam" id="PF13676"/>
    </source>
</evidence>
<sequence>MELARVEDVLNELPSDDAWHALPQRVRHDNTREALALGVIPKIVHYLADEEQQGNAVRALLHLARINRDYVTAINNELDDIVATVDIGEGWTPETHLLFSRTLEAMKSHALAPYNDKVLEVAVKLLRREDDEQRTYARVIGELMRCQWYSSVLRSPHLAGVFDYLLHSTDRQAQAILMRAFTSMSMGEPAPYLFEGGAADMLIEIMSTCDHLPLVMDAYDTARNLTIAVHACKDHFIEHGMDAILSGLEHHSTEIRQRACGLIRNIGAGDSSSDARVRRERMAEKGVIGVLLDILEQDVDDVKLSAGYAAWNITACPASANYVIENNFFPRILAIYNSVDFDKRIYGDSLKGKLVGMLCCISAHADRKHVQFLCDFGLPEILHDLMVSKNPERQPINAMLGLANLIGTIENHPLLQGDTSLFGILIECLEHARAGQQFHGAVYTEELLLPSLAKLSISDSNKQLLKDTGCVDVTCKGYRVGAKGALVDECTAKLLLNMSFAFNLEADFDMDLVALLEDIRSRSPSKEARTLAEHALFQHHQRLAGPSQGADKAETKTEDRHVLICCPAEWRPRLARLAEYLQTSGFLCHLGIADSSGDTLNAMARAVESAAVVVMCVCAEFKESASCRSESEYAQHLRRDVVFVRVEEGYEPDGWLHTLMAGRECCDLHFDNDHFAADADAIVNAVSAHCPPAKEAAKPAPDATTTSNSNTTNTTTTTSASAHDHTASDASVAALTDLLLKLQTGMETGFTSLQSTLKTLDGRVAALETDVADLKRMATENSTK</sequence>
<feature type="region of interest" description="Disordered" evidence="1">
    <location>
        <begin position="693"/>
        <end position="726"/>
    </location>
</feature>
<feature type="compositionally biased region" description="Low complexity" evidence="1">
    <location>
        <begin position="693"/>
        <end position="721"/>
    </location>
</feature>
<dbReference type="InterPro" id="IPR000157">
    <property type="entry name" value="TIR_dom"/>
</dbReference>
<dbReference type="GeneID" id="16067456"/>
<dbReference type="SUPFAM" id="SSF48371">
    <property type="entry name" value="ARM repeat"/>
    <property type="match status" value="1"/>
</dbReference>
<evidence type="ECO:0000313" key="3">
    <source>
        <dbReference type="EMBL" id="EGD72186.1"/>
    </source>
</evidence>
<dbReference type="AlphaFoldDB" id="F2TVU0"/>
<dbReference type="Proteomes" id="UP000007799">
    <property type="component" value="Unassembled WGS sequence"/>
</dbReference>
<organism evidence="4">
    <name type="scientific">Salpingoeca rosetta (strain ATCC 50818 / BSB-021)</name>
    <dbReference type="NCBI Taxonomy" id="946362"/>
    <lineage>
        <taxon>Eukaryota</taxon>
        <taxon>Choanoflagellata</taxon>
        <taxon>Craspedida</taxon>
        <taxon>Salpingoecidae</taxon>
        <taxon>Salpingoeca</taxon>
    </lineage>
</organism>
<dbReference type="InterPro" id="IPR016024">
    <property type="entry name" value="ARM-type_fold"/>
</dbReference>
<dbReference type="Gene3D" id="1.25.10.10">
    <property type="entry name" value="Leucine-rich Repeat Variant"/>
    <property type="match status" value="1"/>
</dbReference>
<dbReference type="EMBL" id="GL832955">
    <property type="protein sequence ID" value="EGD72186.1"/>
    <property type="molecule type" value="Genomic_DNA"/>
</dbReference>
<gene>
    <name evidence="3" type="ORF">PTSG_00208</name>
</gene>
<dbReference type="RefSeq" id="XP_004998757.1">
    <property type="nucleotide sequence ID" value="XM_004998700.1"/>
</dbReference>
<dbReference type="InterPro" id="IPR011989">
    <property type="entry name" value="ARM-like"/>
</dbReference>
<evidence type="ECO:0000256" key="1">
    <source>
        <dbReference type="SAM" id="MobiDB-lite"/>
    </source>
</evidence>
<evidence type="ECO:0000313" key="4">
    <source>
        <dbReference type="Proteomes" id="UP000007799"/>
    </source>
</evidence>
<dbReference type="SMART" id="SM00185">
    <property type="entry name" value="ARM"/>
    <property type="match status" value="3"/>
</dbReference>
<dbReference type="PANTHER" id="PTHR46270">
    <property type="entry name" value="ARMADILLO-TYPE FOLD-RELATED"/>
    <property type="match status" value="1"/>
</dbReference>
<dbReference type="GO" id="GO:0007165">
    <property type="term" value="P:signal transduction"/>
    <property type="evidence" value="ECO:0007669"/>
    <property type="project" value="InterPro"/>
</dbReference>